<name>A0A3G5A6R6_9VIRU</name>
<protein>
    <submittedName>
        <fullName evidence="1">Uncharacterized protein</fullName>
    </submittedName>
</protein>
<reference evidence="1" key="1">
    <citation type="submission" date="2018-10" db="EMBL/GenBank/DDBJ databases">
        <title>Hidden diversity of soil giant viruses.</title>
        <authorList>
            <person name="Schulz F."/>
            <person name="Alteio L."/>
            <person name="Goudeau D."/>
            <person name="Ryan E.M."/>
            <person name="Malmstrom R.R."/>
            <person name="Blanchard J."/>
            <person name="Woyke T."/>
        </authorList>
    </citation>
    <scope>NUCLEOTIDE SEQUENCE</scope>
    <source>
        <strain evidence="1">HAV1</strain>
    </source>
</reference>
<accession>A0A3G5A6R6</accession>
<organism evidence="1">
    <name type="scientific">Harvfovirus sp</name>
    <dbReference type="NCBI Taxonomy" id="2487768"/>
    <lineage>
        <taxon>Viruses</taxon>
        <taxon>Varidnaviria</taxon>
        <taxon>Bamfordvirae</taxon>
        <taxon>Nucleocytoviricota</taxon>
        <taxon>Megaviricetes</taxon>
        <taxon>Imitervirales</taxon>
        <taxon>Mimiviridae</taxon>
        <taxon>Klosneuvirinae</taxon>
    </lineage>
</organism>
<sequence length="87" mass="10086">MDVSGIYITYIDKYKVSKFDANDLFLTRGLVSLRHSPTDSVYSLFESMYGGFFCYSQLKAVYGIEFYVYGRDLGFIERMLVPIYGRS</sequence>
<proteinExistence type="predicted"/>
<dbReference type="EMBL" id="MK072260">
    <property type="protein sequence ID" value="AYV81149.1"/>
    <property type="molecule type" value="Genomic_DNA"/>
</dbReference>
<gene>
    <name evidence="1" type="ORF">Harvfovirus18_17</name>
</gene>
<evidence type="ECO:0000313" key="1">
    <source>
        <dbReference type="EMBL" id="AYV81149.1"/>
    </source>
</evidence>